<name>A0AAV9Y3D6_9CRYT</name>
<feature type="transmembrane region" description="Helical" evidence="5">
    <location>
        <begin position="455"/>
        <end position="476"/>
    </location>
</feature>
<dbReference type="Pfam" id="PF01490">
    <property type="entry name" value="Aa_trans"/>
    <property type="match status" value="1"/>
</dbReference>
<feature type="transmembrane region" description="Helical" evidence="5">
    <location>
        <begin position="150"/>
        <end position="166"/>
    </location>
</feature>
<evidence type="ECO:0000256" key="2">
    <source>
        <dbReference type="ARBA" id="ARBA00022692"/>
    </source>
</evidence>
<keyword evidence="2 5" id="KW-0812">Transmembrane</keyword>
<feature type="transmembrane region" description="Helical" evidence="5">
    <location>
        <begin position="517"/>
        <end position="542"/>
    </location>
</feature>
<evidence type="ECO:0000256" key="1">
    <source>
        <dbReference type="ARBA" id="ARBA00004141"/>
    </source>
</evidence>
<feature type="transmembrane region" description="Helical" evidence="5">
    <location>
        <begin position="120"/>
        <end position="138"/>
    </location>
</feature>
<comment type="subcellular location">
    <subcellularLocation>
        <location evidence="1">Membrane</location>
        <topology evidence="1">Multi-pass membrane protein</topology>
    </subcellularLocation>
</comment>
<gene>
    <name evidence="7" type="ORF">RS030_203171</name>
</gene>
<dbReference type="PANTHER" id="PTHR22950">
    <property type="entry name" value="AMINO ACID TRANSPORTER"/>
    <property type="match status" value="1"/>
</dbReference>
<evidence type="ECO:0000259" key="6">
    <source>
        <dbReference type="Pfam" id="PF01490"/>
    </source>
</evidence>
<dbReference type="EMBL" id="JAWDEY010000012">
    <property type="protein sequence ID" value="KAK6589441.1"/>
    <property type="molecule type" value="Genomic_DNA"/>
</dbReference>
<dbReference type="GO" id="GO:0015179">
    <property type="term" value="F:L-amino acid transmembrane transporter activity"/>
    <property type="evidence" value="ECO:0007669"/>
    <property type="project" value="TreeGrafter"/>
</dbReference>
<dbReference type="AlphaFoldDB" id="A0AAV9Y3D6"/>
<feature type="transmembrane region" description="Helical" evidence="5">
    <location>
        <begin position="32"/>
        <end position="57"/>
    </location>
</feature>
<accession>A0AAV9Y3D6</accession>
<evidence type="ECO:0000256" key="4">
    <source>
        <dbReference type="ARBA" id="ARBA00023136"/>
    </source>
</evidence>
<organism evidence="7 8">
    <name type="scientific">Cryptosporidium xiaoi</name>
    <dbReference type="NCBI Taxonomy" id="659607"/>
    <lineage>
        <taxon>Eukaryota</taxon>
        <taxon>Sar</taxon>
        <taxon>Alveolata</taxon>
        <taxon>Apicomplexa</taxon>
        <taxon>Conoidasida</taxon>
        <taxon>Coccidia</taxon>
        <taxon>Eucoccidiorida</taxon>
        <taxon>Eimeriorina</taxon>
        <taxon>Cryptosporidiidae</taxon>
        <taxon>Cryptosporidium</taxon>
    </lineage>
</organism>
<evidence type="ECO:0000313" key="8">
    <source>
        <dbReference type="Proteomes" id="UP001311799"/>
    </source>
</evidence>
<evidence type="ECO:0000313" key="7">
    <source>
        <dbReference type="EMBL" id="KAK6589441.1"/>
    </source>
</evidence>
<dbReference type="InterPro" id="IPR013057">
    <property type="entry name" value="AA_transpt_TM"/>
</dbReference>
<evidence type="ECO:0000256" key="5">
    <source>
        <dbReference type="SAM" id="Phobius"/>
    </source>
</evidence>
<reference evidence="7 8" key="1">
    <citation type="submission" date="2023-10" db="EMBL/GenBank/DDBJ databases">
        <title>Comparative genomics analysis reveals potential genetic determinants of host preference in Cryptosporidium xiaoi.</title>
        <authorList>
            <person name="Xiao L."/>
            <person name="Li J."/>
        </authorList>
    </citation>
    <scope>NUCLEOTIDE SEQUENCE [LARGE SCALE GENOMIC DNA]</scope>
    <source>
        <strain evidence="7 8">52996</strain>
    </source>
</reference>
<keyword evidence="3 5" id="KW-1133">Transmembrane helix</keyword>
<keyword evidence="8" id="KW-1185">Reference proteome</keyword>
<feature type="transmembrane region" description="Helical" evidence="5">
    <location>
        <begin position="482"/>
        <end position="505"/>
    </location>
</feature>
<feature type="transmembrane region" description="Helical" evidence="5">
    <location>
        <begin position="7"/>
        <end position="26"/>
    </location>
</feature>
<dbReference type="PANTHER" id="PTHR22950:SF666">
    <property type="entry name" value="VACUOLAR AMINO ACID TRANSPORTER 4"/>
    <property type="match status" value="1"/>
</dbReference>
<evidence type="ECO:0000256" key="3">
    <source>
        <dbReference type="ARBA" id="ARBA00022989"/>
    </source>
</evidence>
<feature type="transmembrane region" description="Helical" evidence="5">
    <location>
        <begin position="221"/>
        <end position="246"/>
    </location>
</feature>
<feature type="transmembrane region" description="Helical" evidence="5">
    <location>
        <begin position="78"/>
        <end position="100"/>
    </location>
</feature>
<feature type="transmembrane region" description="Helical" evidence="5">
    <location>
        <begin position="266"/>
        <end position="285"/>
    </location>
</feature>
<keyword evidence="4 5" id="KW-0472">Membrane</keyword>
<dbReference type="Proteomes" id="UP001311799">
    <property type="component" value="Unassembled WGS sequence"/>
</dbReference>
<sequence>MKELKSYLVLVLTLIKSFVGTGIIFLPGTFRISGILCGNLLSGIVCILAILSLRFLIKCCSENENLSDLGERVWGKAGLLLIDSSIFFSQLGFSTIYIIFIAHSVQEIIYSVSNCQIEISILKLICVQMVIYLPFIFLRDIGNLSFPNTLANISVFSVLGVIIYYSRENILKNPIDRPNILYEGNIYGAGLVLGTSAFNFEGVALILPIRNSTPKHILNKFSSIMTFTMIFIGLFSNFFASLVYYSFGEDTSSPVTENILNPKTKLISLLFYSIAITFSVPLQLYPSIEISERYLFRNLKKTSKKEVGSGVIELTLNDKVRLTNNSHEKNTNNNCFNGDITYSKVSIESESSYTNLQLNISGNNVYRNNTLLGNNRIINNQNITDCLINENGENVNDINLKSKFNETKKSSNDYIGNVEMVLMNNCNINCNNNNINEHTDDSTEKNDGENGFKRSLLRALLAYSLVLFCGTMAYYFEEELSSFVTIIGGLLCVPLAFVYPPMFYYKLNKKQISLQRNVFLLFLVVIGSFVSVVSVTMGVLTWETNTRTITCVI</sequence>
<feature type="domain" description="Amino acid transporter transmembrane" evidence="6">
    <location>
        <begin position="9"/>
        <end position="539"/>
    </location>
</feature>
<feature type="transmembrane region" description="Helical" evidence="5">
    <location>
        <begin position="186"/>
        <end position="209"/>
    </location>
</feature>
<proteinExistence type="predicted"/>
<protein>
    <submittedName>
        <fullName evidence="7">ABC transporter</fullName>
    </submittedName>
</protein>
<dbReference type="GO" id="GO:0016020">
    <property type="term" value="C:membrane"/>
    <property type="evidence" value="ECO:0007669"/>
    <property type="project" value="UniProtKB-SubCell"/>
</dbReference>
<comment type="caution">
    <text evidence="7">The sequence shown here is derived from an EMBL/GenBank/DDBJ whole genome shotgun (WGS) entry which is preliminary data.</text>
</comment>